<evidence type="ECO:0000313" key="10">
    <source>
        <dbReference type="Proteomes" id="UP001205601"/>
    </source>
</evidence>
<reference evidence="10" key="1">
    <citation type="submission" date="2023-07" db="EMBL/GenBank/DDBJ databases">
        <title>Defluviimonas sediminis sp. nov., isolated from mangrove sediment.</title>
        <authorList>
            <person name="Liu L."/>
            <person name="Li J."/>
            <person name="Huang Y."/>
            <person name="Pan J."/>
            <person name="Li M."/>
        </authorList>
    </citation>
    <scope>NUCLEOTIDE SEQUENCE [LARGE SCALE GENOMIC DNA]</scope>
    <source>
        <strain evidence="10">FT324</strain>
    </source>
</reference>
<feature type="domain" description="ABC transporter" evidence="8">
    <location>
        <begin position="15"/>
        <end position="245"/>
    </location>
</feature>
<comment type="caution">
    <text evidence="9">The sequence shown here is derived from an EMBL/GenBank/DDBJ whole genome shotgun (WGS) entry which is preliminary data.</text>
</comment>
<comment type="similarity">
    <text evidence="7">Belongs to the ABC transporter superfamily. Spermidine/putrescine importer (TC 3.A.1.11.1) family.</text>
</comment>
<dbReference type="Gene3D" id="2.40.50.100">
    <property type="match status" value="1"/>
</dbReference>
<evidence type="ECO:0000256" key="7">
    <source>
        <dbReference type="RuleBase" id="RU364083"/>
    </source>
</evidence>
<comment type="function">
    <text evidence="7">Part of the ABC transporter complex PotABCD involved in spermidine/putrescine import. Responsible for energy coupling to the transport system.</text>
</comment>
<evidence type="ECO:0000256" key="1">
    <source>
        <dbReference type="ARBA" id="ARBA00022448"/>
    </source>
</evidence>
<dbReference type="InterPro" id="IPR003593">
    <property type="entry name" value="AAA+_ATPase"/>
</dbReference>
<gene>
    <name evidence="7" type="primary">potA</name>
    <name evidence="9" type="ORF">N5I32_06085</name>
</gene>
<dbReference type="InterPro" id="IPR003439">
    <property type="entry name" value="ABC_transporter-like_ATP-bd"/>
</dbReference>
<dbReference type="PANTHER" id="PTHR42781:SF4">
    <property type="entry name" value="SPERMIDINE_PUTRESCINE IMPORT ATP-BINDING PROTEIN POTA"/>
    <property type="match status" value="1"/>
</dbReference>
<evidence type="ECO:0000256" key="3">
    <source>
        <dbReference type="ARBA" id="ARBA00022741"/>
    </source>
</evidence>
<dbReference type="InterPro" id="IPR050093">
    <property type="entry name" value="ABC_SmlMolc_Importer"/>
</dbReference>
<dbReference type="PROSITE" id="PS50893">
    <property type="entry name" value="ABC_TRANSPORTER_2"/>
    <property type="match status" value="1"/>
</dbReference>
<dbReference type="InterPro" id="IPR017871">
    <property type="entry name" value="ABC_transporter-like_CS"/>
</dbReference>
<evidence type="ECO:0000259" key="8">
    <source>
        <dbReference type="PROSITE" id="PS50893"/>
    </source>
</evidence>
<dbReference type="RefSeq" id="WP_261494498.1">
    <property type="nucleotide sequence ID" value="NZ_JAOCQF010000001.1"/>
</dbReference>
<keyword evidence="4 7" id="KW-0067">ATP-binding</keyword>
<evidence type="ECO:0000256" key="4">
    <source>
        <dbReference type="ARBA" id="ARBA00022840"/>
    </source>
</evidence>
<keyword evidence="5 7" id="KW-1278">Translocase</keyword>
<dbReference type="PANTHER" id="PTHR42781">
    <property type="entry name" value="SPERMIDINE/PUTRESCINE IMPORT ATP-BINDING PROTEIN POTA"/>
    <property type="match status" value="1"/>
</dbReference>
<dbReference type="EC" id="7.6.2.11" evidence="7"/>
<dbReference type="InterPro" id="IPR027417">
    <property type="entry name" value="P-loop_NTPase"/>
</dbReference>
<keyword evidence="3 7" id="KW-0547">Nucleotide-binding</keyword>
<evidence type="ECO:0000256" key="6">
    <source>
        <dbReference type="ARBA" id="ARBA00023136"/>
    </source>
</evidence>
<evidence type="ECO:0000313" key="9">
    <source>
        <dbReference type="EMBL" id="MCT8329076.1"/>
    </source>
</evidence>
<dbReference type="Pfam" id="PF00005">
    <property type="entry name" value="ABC_tran"/>
    <property type="match status" value="1"/>
</dbReference>
<evidence type="ECO:0000256" key="2">
    <source>
        <dbReference type="ARBA" id="ARBA00022475"/>
    </source>
</evidence>
<dbReference type="Pfam" id="PF08402">
    <property type="entry name" value="TOBE_2"/>
    <property type="match status" value="1"/>
</dbReference>
<organism evidence="9 10">
    <name type="scientific">Albidovulum sediminis</name>
    <dbReference type="NCBI Taxonomy" id="3066345"/>
    <lineage>
        <taxon>Bacteria</taxon>
        <taxon>Pseudomonadati</taxon>
        <taxon>Pseudomonadota</taxon>
        <taxon>Alphaproteobacteria</taxon>
        <taxon>Rhodobacterales</taxon>
        <taxon>Paracoccaceae</taxon>
        <taxon>Albidovulum</taxon>
    </lineage>
</organism>
<keyword evidence="6 7" id="KW-0472">Membrane</keyword>
<dbReference type="InterPro" id="IPR013611">
    <property type="entry name" value="Transp-assoc_OB_typ2"/>
</dbReference>
<dbReference type="SUPFAM" id="SSF52540">
    <property type="entry name" value="P-loop containing nucleoside triphosphate hydrolases"/>
    <property type="match status" value="1"/>
</dbReference>
<accession>A0ABT2NJH8</accession>
<comment type="subunit">
    <text evidence="7">The complex is composed of two ATP-binding proteins (PotA), two transmembrane proteins (PotB and PotC) and a solute-binding protein (PotD).</text>
</comment>
<keyword evidence="2 7" id="KW-1003">Cell membrane</keyword>
<dbReference type="InterPro" id="IPR005893">
    <property type="entry name" value="PotA-like"/>
</dbReference>
<proteinExistence type="inferred from homology"/>
<evidence type="ECO:0000256" key="5">
    <source>
        <dbReference type="ARBA" id="ARBA00022967"/>
    </source>
</evidence>
<keyword evidence="1 7" id="KW-0813">Transport</keyword>
<protein>
    <recommendedName>
        <fullName evidence="7">Spermidine/putrescine import ATP-binding protein PotA</fullName>
        <ecNumber evidence="7">7.6.2.11</ecNumber>
    </recommendedName>
</protein>
<dbReference type="SUPFAM" id="SSF50331">
    <property type="entry name" value="MOP-like"/>
    <property type="match status" value="1"/>
</dbReference>
<keyword evidence="10" id="KW-1185">Reference proteome</keyword>
<comment type="catalytic activity">
    <reaction evidence="7">
        <text>ATP + H2O + polyamine-[polyamine-binding protein]Side 1 = ADP + phosphate + polyamineSide 2 + [polyamine-binding protein]Side 1.</text>
        <dbReference type="EC" id="7.6.2.11"/>
    </reaction>
</comment>
<dbReference type="Gene3D" id="3.40.50.300">
    <property type="entry name" value="P-loop containing nucleotide triphosphate hydrolases"/>
    <property type="match status" value="1"/>
</dbReference>
<dbReference type="PROSITE" id="PS00211">
    <property type="entry name" value="ABC_TRANSPORTER_1"/>
    <property type="match status" value="1"/>
</dbReference>
<dbReference type="GO" id="GO:0005524">
    <property type="term" value="F:ATP binding"/>
    <property type="evidence" value="ECO:0007669"/>
    <property type="project" value="UniProtKB-KW"/>
</dbReference>
<dbReference type="Proteomes" id="UP001205601">
    <property type="component" value="Unassembled WGS sequence"/>
</dbReference>
<sequence>MSPSLEEPSRPKAVVELKGVEKRFAAFTALRRMDLTIREGEFFTLLGPSGCGKTTTLRLIAGFDLPSEGQILIAGQDVSNIPAHLRPVHTVFQNYALFPHMTVLDNVAFPLTVRRIGRAERLERARAALDLVQMGSFAARKPSQLSGGQQQRVALARALVNEPRVLLLDEPLGALDLKLRKEMQAELKAMQRRLGITFVFVTHDQEEALSMSDRIALMKSGEIVQLDTPTGLYDRPANAYVADFIGETNMIPARVISQEGDVTLVEAMGTRLRVSGNHGHVAGAEVQMAIRPERVSDDMRETENSAEGVLADVEFIGTDLRMVYRMTDGSRVVMRQQNSGRAVPQLGETRRLGFRQQDLRLFGR</sequence>
<dbReference type="EMBL" id="JAOCQF010000001">
    <property type="protein sequence ID" value="MCT8329076.1"/>
    <property type="molecule type" value="Genomic_DNA"/>
</dbReference>
<name>A0ABT2NJH8_9RHOB</name>
<dbReference type="NCBIfam" id="TIGR01187">
    <property type="entry name" value="potA"/>
    <property type="match status" value="1"/>
</dbReference>
<dbReference type="InterPro" id="IPR008995">
    <property type="entry name" value="Mo/tungstate-bd_C_term_dom"/>
</dbReference>
<dbReference type="SMART" id="SM00382">
    <property type="entry name" value="AAA"/>
    <property type="match status" value="1"/>
</dbReference>